<dbReference type="Proteomes" id="UP000828390">
    <property type="component" value="Unassembled WGS sequence"/>
</dbReference>
<feature type="compositionally biased region" description="Acidic residues" evidence="1">
    <location>
        <begin position="248"/>
        <end position="261"/>
    </location>
</feature>
<comment type="caution">
    <text evidence="2">The sequence shown here is derived from an EMBL/GenBank/DDBJ whole genome shotgun (WGS) entry which is preliminary data.</text>
</comment>
<dbReference type="AlphaFoldDB" id="A0A9D4LZZ2"/>
<feature type="compositionally biased region" description="Basic and acidic residues" evidence="1">
    <location>
        <begin position="235"/>
        <end position="247"/>
    </location>
</feature>
<evidence type="ECO:0000256" key="1">
    <source>
        <dbReference type="SAM" id="MobiDB-lite"/>
    </source>
</evidence>
<feature type="region of interest" description="Disordered" evidence="1">
    <location>
        <begin position="145"/>
        <end position="205"/>
    </location>
</feature>
<dbReference type="EMBL" id="JAIWYP010000002">
    <property type="protein sequence ID" value="KAH3867064.1"/>
    <property type="molecule type" value="Genomic_DNA"/>
</dbReference>
<feature type="region of interest" description="Disordered" evidence="1">
    <location>
        <begin position="235"/>
        <end position="263"/>
    </location>
</feature>
<proteinExistence type="predicted"/>
<feature type="region of interest" description="Disordered" evidence="1">
    <location>
        <begin position="1"/>
        <end position="22"/>
    </location>
</feature>
<evidence type="ECO:0000313" key="3">
    <source>
        <dbReference type="Proteomes" id="UP000828390"/>
    </source>
</evidence>
<name>A0A9D4LZZ2_DREPO</name>
<gene>
    <name evidence="2" type="ORF">DPMN_030189</name>
</gene>
<organism evidence="2 3">
    <name type="scientific">Dreissena polymorpha</name>
    <name type="common">Zebra mussel</name>
    <name type="synonym">Mytilus polymorpha</name>
    <dbReference type="NCBI Taxonomy" id="45954"/>
    <lineage>
        <taxon>Eukaryota</taxon>
        <taxon>Metazoa</taxon>
        <taxon>Spiralia</taxon>
        <taxon>Lophotrochozoa</taxon>
        <taxon>Mollusca</taxon>
        <taxon>Bivalvia</taxon>
        <taxon>Autobranchia</taxon>
        <taxon>Heteroconchia</taxon>
        <taxon>Euheterodonta</taxon>
        <taxon>Imparidentia</taxon>
        <taxon>Neoheterodontei</taxon>
        <taxon>Myida</taxon>
        <taxon>Dreissenoidea</taxon>
        <taxon>Dreissenidae</taxon>
        <taxon>Dreissena</taxon>
    </lineage>
</organism>
<protein>
    <submittedName>
        <fullName evidence="2">Uncharacterized protein</fullName>
    </submittedName>
</protein>
<reference evidence="2" key="2">
    <citation type="submission" date="2020-11" db="EMBL/GenBank/DDBJ databases">
        <authorList>
            <person name="McCartney M.A."/>
            <person name="Auch B."/>
            <person name="Kono T."/>
            <person name="Mallez S."/>
            <person name="Becker A."/>
            <person name="Gohl D.M."/>
            <person name="Silverstein K.A.T."/>
            <person name="Koren S."/>
            <person name="Bechman K.B."/>
            <person name="Herman A."/>
            <person name="Abrahante J.E."/>
            <person name="Garbe J."/>
        </authorList>
    </citation>
    <scope>NUCLEOTIDE SEQUENCE</scope>
    <source>
        <strain evidence="2">Duluth1</strain>
        <tissue evidence="2">Whole animal</tissue>
    </source>
</reference>
<evidence type="ECO:0000313" key="2">
    <source>
        <dbReference type="EMBL" id="KAH3867064.1"/>
    </source>
</evidence>
<accession>A0A9D4LZZ2</accession>
<keyword evidence="3" id="KW-1185">Reference proteome</keyword>
<sequence>MASCDMDGSHDNPLQLSDSESESMLMATDWSAQSTLKKVLRGLANNCQINEPEKDKSSLLNFERPKANTRDNVTEVSDTKLYIDVDGKTSRDIVAIDVTSPKKKKKRKRQKPLILCNTNFKPQVIMPDDPLITGVQIDKSQDVGVKSMQGTNNNKQESRKNSIKPGALGSKLSGETTRPTTDRGRPRLPLMKLHSPRSRILSSKVSAKKPVMQEIEYGFKKLKIGEVEVAKQKEGEINENKEEKKEEQEEEEEEEEEEDNEDIYRHFKTIEEVNPIVVTLLFDKLCFTAFTLCLTILSRI</sequence>
<reference evidence="2" key="1">
    <citation type="journal article" date="2019" name="bioRxiv">
        <title>The Genome of the Zebra Mussel, Dreissena polymorpha: A Resource for Invasive Species Research.</title>
        <authorList>
            <person name="McCartney M.A."/>
            <person name="Auch B."/>
            <person name="Kono T."/>
            <person name="Mallez S."/>
            <person name="Zhang Y."/>
            <person name="Obille A."/>
            <person name="Becker A."/>
            <person name="Abrahante J.E."/>
            <person name="Garbe J."/>
            <person name="Badalamenti J.P."/>
            <person name="Herman A."/>
            <person name="Mangelson H."/>
            <person name="Liachko I."/>
            <person name="Sullivan S."/>
            <person name="Sone E.D."/>
            <person name="Koren S."/>
            <person name="Silverstein K.A.T."/>
            <person name="Beckman K.B."/>
            <person name="Gohl D.M."/>
        </authorList>
    </citation>
    <scope>NUCLEOTIDE SEQUENCE</scope>
    <source>
        <strain evidence="2">Duluth1</strain>
        <tissue evidence="2">Whole animal</tissue>
    </source>
</reference>